<proteinExistence type="inferred from homology"/>
<feature type="active site" description="Proton acceptor" evidence="1">
    <location>
        <position position="213"/>
    </location>
</feature>
<dbReference type="InterPro" id="IPR015422">
    <property type="entry name" value="PyrdxlP-dep_Trfase_small"/>
</dbReference>
<dbReference type="PANTHER" id="PTHR30244:SF42">
    <property type="entry name" value="UDP-2-ACETAMIDO-2-DEOXY-3-OXO-D-GLUCURONATE AMINOTRANSFERASE"/>
    <property type="match status" value="1"/>
</dbReference>
<dbReference type="PANTHER" id="PTHR30244">
    <property type="entry name" value="TRANSAMINASE"/>
    <property type="match status" value="1"/>
</dbReference>
<keyword evidence="4" id="KW-0808">Transferase</keyword>
<dbReference type="InterPro" id="IPR000653">
    <property type="entry name" value="DegT/StrS_aminotransferase"/>
</dbReference>
<name>A0A5S4WRH4_9BRAD</name>
<dbReference type="InterPro" id="IPR015424">
    <property type="entry name" value="PyrdxlP-dep_Trfase"/>
</dbReference>
<keyword evidence="4" id="KW-0032">Aminotransferase</keyword>
<dbReference type="GO" id="GO:0008483">
    <property type="term" value="F:transaminase activity"/>
    <property type="evidence" value="ECO:0007669"/>
    <property type="project" value="UniProtKB-KW"/>
</dbReference>
<evidence type="ECO:0000313" key="5">
    <source>
        <dbReference type="Proteomes" id="UP000324853"/>
    </source>
</evidence>
<comment type="caution">
    <text evidence="4">The sequence shown here is derived from an EMBL/GenBank/DDBJ whole genome shotgun (WGS) entry which is preliminary data.</text>
</comment>
<dbReference type="PIRSF" id="PIRSF000390">
    <property type="entry name" value="PLP_StrS"/>
    <property type="match status" value="1"/>
</dbReference>
<keyword evidence="2 3" id="KW-0663">Pyridoxal phosphate</keyword>
<dbReference type="Gene3D" id="3.40.640.10">
    <property type="entry name" value="Type I PLP-dependent aspartate aminotransferase-like (Major domain)"/>
    <property type="match status" value="1"/>
</dbReference>
<dbReference type="OrthoDB" id="9768668at2"/>
<dbReference type="Pfam" id="PF01041">
    <property type="entry name" value="DegT_DnrJ_EryC1"/>
    <property type="match status" value="1"/>
</dbReference>
<dbReference type="GO" id="GO:0030170">
    <property type="term" value="F:pyridoxal phosphate binding"/>
    <property type="evidence" value="ECO:0007669"/>
    <property type="project" value="TreeGrafter"/>
</dbReference>
<sequence>MSTAQNPQENRQGAMNQHLRSEPIPFVDVASQRRRLGASLDEAVKRVLDHCQFVNGPEVAELEAQLAAYCGAKHVIGCASGTDALLMVLMAKNVGPGDAVLCPSFTFIATASPAARMGATPVYVDVDEATFNMSPESLKRGIATARKAGLKPVAVIPVDLFGQPADHDAIAEIASDEGLFVIDDAAQGFGASYQGRKLGTFGLATTTSFFPAKPLGCFGDGGAIFTDDDELAATLRSIRVHGQGVDKYDNVRLGLTGRIDTMQAAILIEKLKIFDDEIAARNKVAERYARGLSNVVTVPRLAPGNTSVWAQYTIRLPEGTDRDGFAAALKAQGVPTAIYYGKSMHQQTAYKQYPVADGGLPACESLSRDVISLPMHAYLTEADQERIIAAVHGALSA</sequence>
<gene>
    <name evidence="4" type="ORF">FXB38_13205</name>
</gene>
<evidence type="ECO:0000256" key="1">
    <source>
        <dbReference type="PIRSR" id="PIRSR000390-1"/>
    </source>
</evidence>
<dbReference type="AlphaFoldDB" id="A0A5S4WRH4"/>
<protein>
    <submittedName>
        <fullName evidence="4">DegT/DnrJ/EryC1/StrS family aminotransferase</fullName>
    </submittedName>
</protein>
<dbReference type="SUPFAM" id="SSF53383">
    <property type="entry name" value="PLP-dependent transferases"/>
    <property type="match status" value="1"/>
</dbReference>
<organism evidence="4 5">
    <name type="scientific">Bradyrhizobium cytisi</name>
    <dbReference type="NCBI Taxonomy" id="515489"/>
    <lineage>
        <taxon>Bacteria</taxon>
        <taxon>Pseudomonadati</taxon>
        <taxon>Pseudomonadota</taxon>
        <taxon>Alphaproteobacteria</taxon>
        <taxon>Hyphomicrobiales</taxon>
        <taxon>Nitrobacteraceae</taxon>
        <taxon>Bradyrhizobium</taxon>
    </lineage>
</organism>
<dbReference type="GO" id="GO:0000271">
    <property type="term" value="P:polysaccharide biosynthetic process"/>
    <property type="evidence" value="ECO:0007669"/>
    <property type="project" value="TreeGrafter"/>
</dbReference>
<dbReference type="InterPro" id="IPR015421">
    <property type="entry name" value="PyrdxlP-dep_Trfase_major"/>
</dbReference>
<evidence type="ECO:0000256" key="2">
    <source>
        <dbReference type="PIRSR" id="PIRSR000390-2"/>
    </source>
</evidence>
<keyword evidence="5" id="KW-1185">Reference proteome</keyword>
<dbReference type="EMBL" id="VSSR01000021">
    <property type="protein sequence ID" value="TYL84633.1"/>
    <property type="molecule type" value="Genomic_DNA"/>
</dbReference>
<dbReference type="CDD" id="cd00616">
    <property type="entry name" value="AHBA_syn"/>
    <property type="match status" value="1"/>
</dbReference>
<evidence type="ECO:0000256" key="3">
    <source>
        <dbReference type="RuleBase" id="RU004508"/>
    </source>
</evidence>
<dbReference type="Gene3D" id="3.90.1150.10">
    <property type="entry name" value="Aspartate Aminotransferase, domain 1"/>
    <property type="match status" value="1"/>
</dbReference>
<feature type="modified residue" description="N6-(pyridoxal phosphate)lysine" evidence="2">
    <location>
        <position position="213"/>
    </location>
</feature>
<comment type="similarity">
    <text evidence="3">Belongs to the DegT/DnrJ/EryC1 family.</text>
</comment>
<accession>A0A5S4WRH4</accession>
<reference evidence="4 5" key="1">
    <citation type="submission" date="2019-08" db="EMBL/GenBank/DDBJ databases">
        <title>Bradyrhizobium hipponensis sp. nov., a rhizobium isolated from a Lupinus angustifolius root nodule in Tunisia.</title>
        <authorList>
            <person name="Off K."/>
            <person name="Rejili M."/>
            <person name="Mars M."/>
            <person name="Brachmann A."/>
            <person name="Marin M."/>
        </authorList>
    </citation>
    <scope>NUCLEOTIDE SEQUENCE [LARGE SCALE GENOMIC DNA]</scope>
    <source>
        <strain evidence="4 5">CTAW11</strain>
    </source>
</reference>
<evidence type="ECO:0000313" key="4">
    <source>
        <dbReference type="EMBL" id="TYL84633.1"/>
    </source>
</evidence>
<dbReference type="Proteomes" id="UP000324853">
    <property type="component" value="Unassembled WGS sequence"/>
</dbReference>